<dbReference type="GO" id="GO:0016788">
    <property type="term" value="F:hydrolase activity, acting on ester bonds"/>
    <property type="evidence" value="ECO:0007669"/>
    <property type="project" value="UniProtKB-ARBA"/>
</dbReference>
<evidence type="ECO:0000256" key="1">
    <source>
        <dbReference type="SAM" id="SignalP"/>
    </source>
</evidence>
<organism evidence="2 3">
    <name type="scientific">Fibrisoma montanum</name>
    <dbReference type="NCBI Taxonomy" id="2305895"/>
    <lineage>
        <taxon>Bacteria</taxon>
        <taxon>Pseudomonadati</taxon>
        <taxon>Bacteroidota</taxon>
        <taxon>Cytophagia</taxon>
        <taxon>Cytophagales</taxon>
        <taxon>Spirosomataceae</taxon>
        <taxon>Fibrisoma</taxon>
    </lineage>
</organism>
<proteinExistence type="predicted"/>
<sequence>MPFLRALLIFLLPLYAFAQPYFPVPPVADADRFMTRLPRTAYRLTNATSAQPLEVRVLVYGQSISMQEWWQQVKRFLEKRYPEARLIMVNKAIGGFSSERLKLMVDNDVVSFYPDLILFHDYGNEEDYEVIIRTIRSRTTAEVAVQTDHIAVGQNEAWHDRHCAVWLPALCNKYQLALIDIRKAWKAYLAKNGLSASSLLKDNVHLNAHGNYLMAEIIARYFETLTTGPASTDDGRVLTTGKDFVVRKDRLRLPLTGNRVDLVWNSSTGSASVLVDGQKPSATLGCYYHTRPSRKPDGFFLTHIGQALTVRLAGQPQAEDWTLTITAVDSVRQEVGFRVSGSKTGHDGEGSSDTQFTSRSGRIVIEPQYWFRRKNPGDFRQFAWLKPGDTLRWQVVSMCRDTVSAADEQTTTIVQGVANGGHVVELSGRALSGLRAVSVYQPPLRE</sequence>
<dbReference type="RefSeq" id="WP_119668643.1">
    <property type="nucleotide sequence ID" value="NZ_QXED01000004.1"/>
</dbReference>
<reference evidence="2 3" key="1">
    <citation type="submission" date="2018-08" db="EMBL/GenBank/DDBJ databases">
        <title>Fibrisoma montanum sp. nov., isolated from Danxia mountain soil.</title>
        <authorList>
            <person name="Huang Y."/>
        </authorList>
    </citation>
    <scope>NUCLEOTIDE SEQUENCE [LARGE SCALE GENOMIC DNA]</scope>
    <source>
        <strain evidence="2 3">HYT19</strain>
    </source>
</reference>
<accession>A0A418M8P5</accession>
<protein>
    <recommendedName>
        <fullName evidence="4">SGNH/GDSL hydrolase family protein</fullName>
    </recommendedName>
</protein>
<dbReference type="Gene3D" id="3.40.50.1110">
    <property type="entry name" value="SGNH hydrolase"/>
    <property type="match status" value="2"/>
</dbReference>
<name>A0A418M8P5_9BACT</name>
<feature type="signal peptide" evidence="1">
    <location>
        <begin position="1"/>
        <end position="18"/>
    </location>
</feature>
<dbReference type="Proteomes" id="UP000283523">
    <property type="component" value="Unassembled WGS sequence"/>
</dbReference>
<dbReference type="AlphaFoldDB" id="A0A418M8P5"/>
<keyword evidence="3" id="KW-1185">Reference proteome</keyword>
<evidence type="ECO:0008006" key="4">
    <source>
        <dbReference type="Google" id="ProtNLM"/>
    </source>
</evidence>
<comment type="caution">
    <text evidence="2">The sequence shown here is derived from an EMBL/GenBank/DDBJ whole genome shotgun (WGS) entry which is preliminary data.</text>
</comment>
<evidence type="ECO:0000313" key="3">
    <source>
        <dbReference type="Proteomes" id="UP000283523"/>
    </source>
</evidence>
<evidence type="ECO:0000313" key="2">
    <source>
        <dbReference type="EMBL" id="RIV22458.1"/>
    </source>
</evidence>
<dbReference type="OrthoDB" id="9790057at2"/>
<feature type="chain" id="PRO_5019479799" description="SGNH/GDSL hydrolase family protein" evidence="1">
    <location>
        <begin position="19"/>
        <end position="446"/>
    </location>
</feature>
<gene>
    <name evidence="2" type="ORF">DYU11_15695</name>
</gene>
<keyword evidence="1" id="KW-0732">Signal</keyword>
<dbReference type="InterPro" id="IPR036514">
    <property type="entry name" value="SGNH_hydro_sf"/>
</dbReference>
<dbReference type="SUPFAM" id="SSF52266">
    <property type="entry name" value="SGNH hydrolase"/>
    <property type="match status" value="1"/>
</dbReference>
<dbReference type="EMBL" id="QXED01000004">
    <property type="protein sequence ID" value="RIV22458.1"/>
    <property type="molecule type" value="Genomic_DNA"/>
</dbReference>